<keyword evidence="5 8" id="KW-0687">Ribonucleoprotein</keyword>
<feature type="compositionally biased region" description="Polar residues" evidence="7">
    <location>
        <begin position="376"/>
        <end position="386"/>
    </location>
</feature>
<evidence type="ECO:0000256" key="7">
    <source>
        <dbReference type="SAM" id="MobiDB-lite"/>
    </source>
</evidence>
<feature type="compositionally biased region" description="Acidic residues" evidence="7">
    <location>
        <begin position="302"/>
        <end position="321"/>
    </location>
</feature>
<accession>A0A7J6TIH0</accession>
<dbReference type="InterPro" id="IPR012173">
    <property type="entry name" value="Mpp10"/>
</dbReference>
<feature type="region of interest" description="Disordered" evidence="7">
    <location>
        <begin position="185"/>
        <end position="386"/>
    </location>
</feature>
<comment type="similarity">
    <text evidence="6">Belongs to the MPP10 family.</text>
</comment>
<evidence type="ECO:0000256" key="2">
    <source>
        <dbReference type="ARBA" id="ARBA00022517"/>
    </source>
</evidence>
<feature type="compositionally biased region" description="Acidic residues" evidence="7">
    <location>
        <begin position="281"/>
        <end position="290"/>
    </location>
</feature>
<feature type="non-terminal residue" evidence="8">
    <location>
        <position position="1"/>
    </location>
</feature>
<feature type="region of interest" description="Disordered" evidence="7">
    <location>
        <begin position="404"/>
        <end position="423"/>
    </location>
</feature>
<evidence type="ECO:0000256" key="4">
    <source>
        <dbReference type="ARBA" id="ARBA00023242"/>
    </source>
</evidence>
<keyword evidence="3" id="KW-0698">rRNA processing</keyword>
<sequence>IRQVDQVCSALIGAPENLYDDDKCRLVYDEASAAAQEFYALLAKTEEVDGALGALENLVVDGLDLDQIWQEIDNQQKPLEKILKKKMKFLEKLNGTDGIQLLPDAEAGEVSDASTASEDEEDVDMASEASSALASDQEDEEGEEEPAEGGEKGPKSSAVDEGLFKLSDMNDFLEMEDKKDAEIAARHKAGKKAGDEEEDDEDEDWGEDDEFMDLEKPIGDDDSEDVDKLMYSDFFDAPEEEEEAAAVKPRDGEVVESSDDEGEDEGEDEEAEGGLGFPEGENLDDEEEAALEQQLKEMQGDLGEEEEEEEEESDDEAEQDAEASTGEEKEEGGPSVAEVSRRSETSALKKRIADMEDEIEEMEREQLDEKHWTMTGEATGSSRPLNSLLEQHIDLPFSKLAARRAEKQWEEGEEDEDELTQAAPGAFKIDVDAIIRQRVADETYDDVIKRSEEEVMRLKDSQQGDDSVETLNFQKSRLGLADVYAKQYETEMLGQQTDAELQQDADRVELRKLFGKLMHKLDTLTNQNFTPRPVLDSALSKAARDGDAPAIRMEEAVPITVAAGGTEGNEVTNGPEKQKVREEMTAEEKAAVRGNRKAKRRQKAKESIEKGNVTVGDRRAREAKLIEKNKKEKAERKARKEGPTNDRGPGKIRTTALMAAAADSAGRDVRRSEAKRKEGRSDATAGGGSKRVKLQFRGEEHEPTWEEVKGLLADPEAPVEQRYRALFYARSRDDSEAIEALYKVLEPETKS</sequence>
<gene>
    <name evidence="8" type="ORF">FOZ62_026352</name>
</gene>
<feature type="compositionally biased region" description="Basic and acidic residues" evidence="7">
    <location>
        <begin position="576"/>
        <end position="591"/>
    </location>
</feature>
<evidence type="ECO:0000256" key="3">
    <source>
        <dbReference type="ARBA" id="ARBA00022552"/>
    </source>
</evidence>
<feature type="compositionally biased region" description="Acidic residues" evidence="7">
    <location>
        <begin position="195"/>
        <end position="212"/>
    </location>
</feature>
<dbReference type="EMBL" id="JABANM010006991">
    <property type="protein sequence ID" value="KAF4745038.1"/>
    <property type="molecule type" value="Genomic_DNA"/>
</dbReference>
<feature type="compositionally biased region" description="Basic and acidic residues" evidence="7">
    <location>
        <begin position="665"/>
        <end position="681"/>
    </location>
</feature>
<dbReference type="Proteomes" id="UP000574390">
    <property type="component" value="Unassembled WGS sequence"/>
</dbReference>
<dbReference type="AlphaFoldDB" id="A0A7J6TIH0"/>
<dbReference type="PANTHER" id="PTHR17039">
    <property type="entry name" value="U3 SMALL NUCLEOLAR RIBONUCLEOPROTEIN PROTEIN MPP10"/>
    <property type="match status" value="1"/>
</dbReference>
<dbReference type="Pfam" id="PF04006">
    <property type="entry name" value="Mpp10"/>
    <property type="match status" value="1"/>
</dbReference>
<feature type="compositionally biased region" description="Acidic residues" evidence="7">
    <location>
        <begin position="136"/>
        <end position="148"/>
    </location>
</feature>
<protein>
    <submittedName>
        <fullName evidence="8">U3 small nucleolar ribonucleoprotein MPP10</fullName>
    </submittedName>
</protein>
<evidence type="ECO:0000256" key="5">
    <source>
        <dbReference type="ARBA" id="ARBA00023274"/>
    </source>
</evidence>
<comment type="caution">
    <text evidence="8">The sequence shown here is derived from an EMBL/GenBank/DDBJ whole genome shotgun (WGS) entry which is preliminary data.</text>
</comment>
<keyword evidence="4" id="KW-0539">Nucleus</keyword>
<feature type="region of interest" description="Disordered" evidence="7">
    <location>
        <begin position="101"/>
        <end position="170"/>
    </location>
</feature>
<evidence type="ECO:0000256" key="6">
    <source>
        <dbReference type="ARBA" id="ARBA00029455"/>
    </source>
</evidence>
<proteinExistence type="inferred from homology"/>
<feature type="compositionally biased region" description="Acidic residues" evidence="7">
    <location>
        <begin position="254"/>
        <end position="272"/>
    </location>
</feature>
<dbReference type="GO" id="GO:0005732">
    <property type="term" value="C:sno(s)RNA-containing ribonucleoprotein complex"/>
    <property type="evidence" value="ECO:0007669"/>
    <property type="project" value="InterPro"/>
</dbReference>
<name>A0A7J6TIH0_PEROL</name>
<dbReference type="GO" id="GO:0032040">
    <property type="term" value="C:small-subunit processome"/>
    <property type="evidence" value="ECO:0007669"/>
    <property type="project" value="TreeGrafter"/>
</dbReference>
<evidence type="ECO:0000313" key="8">
    <source>
        <dbReference type="EMBL" id="KAF4745038.1"/>
    </source>
</evidence>
<feature type="region of interest" description="Disordered" evidence="7">
    <location>
        <begin position="565"/>
        <end position="703"/>
    </location>
</feature>
<comment type="subcellular location">
    <subcellularLocation>
        <location evidence="1">Nucleus</location>
        <location evidence="1">Nucleolus</location>
    </subcellularLocation>
</comment>
<feature type="non-terminal residue" evidence="8">
    <location>
        <position position="751"/>
    </location>
</feature>
<feature type="compositionally biased region" description="Basic and acidic residues" evidence="7">
    <location>
        <begin position="616"/>
        <end position="644"/>
    </location>
</feature>
<dbReference type="PANTHER" id="PTHR17039:SF0">
    <property type="entry name" value="U3 SMALL NUCLEOLAR RIBONUCLEOPROTEIN PROTEIN MPP10"/>
    <property type="match status" value="1"/>
</dbReference>
<evidence type="ECO:0000256" key="1">
    <source>
        <dbReference type="ARBA" id="ARBA00004604"/>
    </source>
</evidence>
<dbReference type="GO" id="GO:0034457">
    <property type="term" value="C:Mpp10 complex"/>
    <property type="evidence" value="ECO:0007669"/>
    <property type="project" value="InterPro"/>
</dbReference>
<reference evidence="8 9" key="1">
    <citation type="submission" date="2020-04" db="EMBL/GenBank/DDBJ databases">
        <title>Perkinsus olseni comparative genomics.</title>
        <authorList>
            <person name="Bogema D.R."/>
        </authorList>
    </citation>
    <scope>NUCLEOTIDE SEQUENCE [LARGE SCALE GENOMIC DNA]</scope>
    <source>
        <strain evidence="8">ATCC PRA-205</strain>
    </source>
</reference>
<keyword evidence="2" id="KW-0690">Ribosome biogenesis</keyword>
<evidence type="ECO:0000313" key="9">
    <source>
        <dbReference type="Proteomes" id="UP000574390"/>
    </source>
</evidence>
<dbReference type="GO" id="GO:0006364">
    <property type="term" value="P:rRNA processing"/>
    <property type="evidence" value="ECO:0007669"/>
    <property type="project" value="UniProtKB-KW"/>
</dbReference>
<feature type="compositionally biased region" description="Basic residues" evidence="7">
    <location>
        <begin position="594"/>
        <end position="603"/>
    </location>
</feature>
<organism evidence="8 9">
    <name type="scientific">Perkinsus olseni</name>
    <name type="common">Perkinsus atlanticus</name>
    <dbReference type="NCBI Taxonomy" id="32597"/>
    <lineage>
        <taxon>Eukaryota</taxon>
        <taxon>Sar</taxon>
        <taxon>Alveolata</taxon>
        <taxon>Perkinsozoa</taxon>
        <taxon>Perkinsea</taxon>
        <taxon>Perkinsida</taxon>
        <taxon>Perkinsidae</taxon>
        <taxon>Perkinsus</taxon>
    </lineage>
</organism>